<dbReference type="InterPro" id="IPR039207">
    <property type="entry name" value="MMTAG2-like"/>
</dbReference>
<feature type="compositionally biased region" description="Basic and acidic residues" evidence="1">
    <location>
        <begin position="185"/>
        <end position="235"/>
    </location>
</feature>
<feature type="region of interest" description="Disordered" evidence="1">
    <location>
        <begin position="88"/>
        <end position="258"/>
    </location>
</feature>
<organism evidence="3 4">
    <name type="scientific">Tothia fuscella</name>
    <dbReference type="NCBI Taxonomy" id="1048955"/>
    <lineage>
        <taxon>Eukaryota</taxon>
        <taxon>Fungi</taxon>
        <taxon>Dikarya</taxon>
        <taxon>Ascomycota</taxon>
        <taxon>Pezizomycotina</taxon>
        <taxon>Dothideomycetes</taxon>
        <taxon>Pleosporomycetidae</taxon>
        <taxon>Venturiales</taxon>
        <taxon>Cylindrosympodiaceae</taxon>
        <taxon>Tothia</taxon>
    </lineage>
</organism>
<evidence type="ECO:0000259" key="2">
    <source>
        <dbReference type="Pfam" id="PF10159"/>
    </source>
</evidence>
<evidence type="ECO:0000313" key="4">
    <source>
        <dbReference type="Proteomes" id="UP000800235"/>
    </source>
</evidence>
<dbReference type="PANTHER" id="PTHR14580:SF0">
    <property type="entry name" value="MULTIPLE MYELOMA TUMOR-ASSOCIATED PROTEIN 2"/>
    <property type="match status" value="1"/>
</dbReference>
<accession>A0A9P4TZA5</accession>
<dbReference type="Pfam" id="PF10159">
    <property type="entry name" value="MMtag"/>
    <property type="match status" value="1"/>
</dbReference>
<sequence>MDLLSTVRKEGSRGGRSEFKWEDVKNDSQRENYLGHSLMAPVGRWQKGRDLGWYAKGDQSADAMTEAEKRKEEIRKIKEAEEDARLVALGLPPKDRNANLMPLGEGNRMGEVEEKVELEVEEKDGLGKDSDRKKRRHRSRDREDRKHRHRRHRSESRNGDRHRRHRSQSRDGDRHRKRRSRSRSRNHDARRRDHFFSPVRRREDDDRRKTYGGRDRARSPKTEEKSRKGYSDKAPRSPGGRRRDRSRSRSPYYDRRRD</sequence>
<name>A0A9P4TZA5_9PEZI</name>
<gene>
    <name evidence="3" type="ORF">EJ08DRAFT_648346</name>
</gene>
<evidence type="ECO:0000313" key="3">
    <source>
        <dbReference type="EMBL" id="KAF2432289.1"/>
    </source>
</evidence>
<evidence type="ECO:0000256" key="1">
    <source>
        <dbReference type="SAM" id="MobiDB-lite"/>
    </source>
</evidence>
<dbReference type="OrthoDB" id="5390672at2759"/>
<dbReference type="EMBL" id="MU007027">
    <property type="protein sequence ID" value="KAF2432289.1"/>
    <property type="molecule type" value="Genomic_DNA"/>
</dbReference>
<dbReference type="Proteomes" id="UP000800235">
    <property type="component" value="Unassembled WGS sequence"/>
</dbReference>
<keyword evidence="4" id="KW-1185">Reference proteome</keyword>
<feature type="compositionally biased region" description="Basic residues" evidence="1">
    <location>
        <begin position="175"/>
        <end position="184"/>
    </location>
</feature>
<dbReference type="AlphaFoldDB" id="A0A9P4TZA5"/>
<reference evidence="3" key="1">
    <citation type="journal article" date="2020" name="Stud. Mycol.">
        <title>101 Dothideomycetes genomes: a test case for predicting lifestyles and emergence of pathogens.</title>
        <authorList>
            <person name="Haridas S."/>
            <person name="Albert R."/>
            <person name="Binder M."/>
            <person name="Bloem J."/>
            <person name="Labutti K."/>
            <person name="Salamov A."/>
            <person name="Andreopoulos B."/>
            <person name="Baker S."/>
            <person name="Barry K."/>
            <person name="Bills G."/>
            <person name="Bluhm B."/>
            <person name="Cannon C."/>
            <person name="Castanera R."/>
            <person name="Culley D."/>
            <person name="Daum C."/>
            <person name="Ezra D."/>
            <person name="Gonzalez J."/>
            <person name="Henrissat B."/>
            <person name="Kuo A."/>
            <person name="Liang C."/>
            <person name="Lipzen A."/>
            <person name="Lutzoni F."/>
            <person name="Magnuson J."/>
            <person name="Mondo S."/>
            <person name="Nolan M."/>
            <person name="Ohm R."/>
            <person name="Pangilinan J."/>
            <person name="Park H.-J."/>
            <person name="Ramirez L."/>
            <person name="Alfaro M."/>
            <person name="Sun H."/>
            <person name="Tritt A."/>
            <person name="Yoshinaga Y."/>
            <person name="Zwiers L.-H."/>
            <person name="Turgeon B."/>
            <person name="Goodwin S."/>
            <person name="Spatafora J."/>
            <person name="Crous P."/>
            <person name="Grigoriev I."/>
        </authorList>
    </citation>
    <scope>NUCLEOTIDE SEQUENCE</scope>
    <source>
        <strain evidence="3">CBS 130266</strain>
    </source>
</reference>
<feature type="compositionally biased region" description="Basic residues" evidence="1">
    <location>
        <begin position="133"/>
        <end position="167"/>
    </location>
</feature>
<feature type="compositionally biased region" description="Basic residues" evidence="1">
    <location>
        <begin position="239"/>
        <end position="248"/>
    </location>
</feature>
<proteinExistence type="predicted"/>
<feature type="compositionally biased region" description="Basic and acidic residues" evidence="1">
    <location>
        <begin position="108"/>
        <end position="132"/>
    </location>
</feature>
<dbReference type="PANTHER" id="PTHR14580">
    <property type="entry name" value="MULTIPLE MYELOMA TUMOR-ASSOCIATED PROTEIN 2 FAMILY MEMBER"/>
    <property type="match status" value="1"/>
</dbReference>
<feature type="domain" description="Multiple myeloma tumor-associated protein 2-like N-terminal" evidence="2">
    <location>
        <begin position="11"/>
        <end position="90"/>
    </location>
</feature>
<protein>
    <recommendedName>
        <fullName evidence="2">Multiple myeloma tumor-associated protein 2-like N-terminal domain-containing protein</fullName>
    </recommendedName>
</protein>
<comment type="caution">
    <text evidence="3">The sequence shown here is derived from an EMBL/GenBank/DDBJ whole genome shotgun (WGS) entry which is preliminary data.</text>
</comment>
<dbReference type="InterPro" id="IPR019315">
    <property type="entry name" value="MMTA2_N"/>
</dbReference>